<dbReference type="InterPro" id="IPR021732">
    <property type="entry name" value="DUF3301"/>
</dbReference>
<keyword evidence="1" id="KW-1133">Transmembrane helix</keyword>
<dbReference type="Proteomes" id="UP000516370">
    <property type="component" value="Chromosome"/>
</dbReference>
<dbReference type="RefSeq" id="WP_111606655.1">
    <property type="nucleotide sequence ID" value="NZ_CP061081.1"/>
</dbReference>
<dbReference type="OrthoDB" id="5959530at2"/>
<reference evidence="2 3" key="1">
    <citation type="submission" date="2020-09" db="EMBL/GenBank/DDBJ databases">
        <title>Complete genome sequence of an Arctic sea ice bacterium Marinomonas arctica BSI20414.</title>
        <authorList>
            <person name="Liao L."/>
            <person name="Chen B."/>
        </authorList>
    </citation>
    <scope>NUCLEOTIDE SEQUENCE [LARGE SCALE GENOMIC DNA]</scope>
    <source>
        <strain evidence="2 3">BSI20414</strain>
    </source>
</reference>
<keyword evidence="3" id="KW-1185">Reference proteome</keyword>
<evidence type="ECO:0000313" key="3">
    <source>
        <dbReference type="Proteomes" id="UP000516370"/>
    </source>
</evidence>
<feature type="transmembrane region" description="Helical" evidence="1">
    <location>
        <begin position="6"/>
        <end position="22"/>
    </location>
</feature>
<keyword evidence="1" id="KW-0472">Membrane</keyword>
<name>A0A7H1JC44_9GAMM</name>
<proteinExistence type="predicted"/>
<sequence>MNLQLSDIVIILMLAAGVYSWWRNTSIREQALISAKKHCESLNLQLLDDSVAGAEWRPIWSQGQIKIRRSYKFEFSSSGIARYQGKVTYLGNQQLDIWLSPHDF</sequence>
<organism evidence="2 3">
    <name type="scientific">Marinomonas arctica</name>
    <dbReference type="NCBI Taxonomy" id="383750"/>
    <lineage>
        <taxon>Bacteria</taxon>
        <taxon>Pseudomonadati</taxon>
        <taxon>Pseudomonadota</taxon>
        <taxon>Gammaproteobacteria</taxon>
        <taxon>Oceanospirillales</taxon>
        <taxon>Oceanospirillaceae</taxon>
        <taxon>Marinomonas</taxon>
    </lineage>
</organism>
<keyword evidence="1" id="KW-0812">Transmembrane</keyword>
<evidence type="ECO:0000256" key="1">
    <source>
        <dbReference type="SAM" id="Phobius"/>
    </source>
</evidence>
<accession>A0A7H1JC44</accession>
<evidence type="ECO:0000313" key="2">
    <source>
        <dbReference type="EMBL" id="QNT08060.1"/>
    </source>
</evidence>
<dbReference type="AlphaFoldDB" id="A0A7H1JC44"/>
<dbReference type="KEGG" id="mard:IBG28_07460"/>
<dbReference type="Pfam" id="PF11743">
    <property type="entry name" value="DUF3301"/>
    <property type="match status" value="1"/>
</dbReference>
<gene>
    <name evidence="2" type="ORF">IBG28_07460</name>
</gene>
<dbReference type="EMBL" id="CP061081">
    <property type="protein sequence ID" value="QNT08060.1"/>
    <property type="molecule type" value="Genomic_DNA"/>
</dbReference>
<protein>
    <submittedName>
        <fullName evidence="2">DUF3301 domain-containing protein</fullName>
    </submittedName>
</protein>